<gene>
    <name evidence="2" type="ORF">EYC87_06105</name>
</gene>
<accession>A0ABT3STG3</accession>
<dbReference type="EMBL" id="SHNP01000002">
    <property type="protein sequence ID" value="MCX2973159.1"/>
    <property type="molecule type" value="Genomic_DNA"/>
</dbReference>
<dbReference type="GO" id="GO:0016853">
    <property type="term" value="F:isomerase activity"/>
    <property type="evidence" value="ECO:0007669"/>
    <property type="project" value="UniProtKB-KW"/>
</dbReference>
<comment type="caution">
    <text evidence="2">The sequence shown here is derived from an EMBL/GenBank/DDBJ whole genome shotgun (WGS) entry which is preliminary data.</text>
</comment>
<evidence type="ECO:0000313" key="2">
    <source>
        <dbReference type="EMBL" id="MCX2973159.1"/>
    </source>
</evidence>
<keyword evidence="3" id="KW-1185">Reference proteome</keyword>
<organism evidence="2 3">
    <name type="scientific">Candidatus Seongchinamella marina</name>
    <dbReference type="NCBI Taxonomy" id="2518990"/>
    <lineage>
        <taxon>Bacteria</taxon>
        <taxon>Pseudomonadati</taxon>
        <taxon>Pseudomonadota</taxon>
        <taxon>Gammaproteobacteria</taxon>
        <taxon>Cellvibrionales</taxon>
        <taxon>Halieaceae</taxon>
        <taxon>Seongchinamella</taxon>
    </lineage>
</organism>
<keyword evidence="1" id="KW-0732">Signal</keyword>
<proteinExistence type="predicted"/>
<keyword evidence="2" id="KW-0413">Isomerase</keyword>
<reference evidence="2" key="1">
    <citation type="submission" date="2019-02" db="EMBL/GenBank/DDBJ databases">
        <authorList>
            <person name="Li S.-H."/>
        </authorList>
    </citation>
    <scope>NUCLEOTIDE SEQUENCE</scope>
    <source>
        <strain evidence="2">IMCC8485</strain>
    </source>
</reference>
<dbReference type="RefSeq" id="WP_279252110.1">
    <property type="nucleotide sequence ID" value="NZ_SHNP01000002.1"/>
</dbReference>
<protein>
    <submittedName>
        <fullName evidence="2">Peptidylprolyl isomerase</fullName>
    </submittedName>
</protein>
<evidence type="ECO:0000313" key="3">
    <source>
        <dbReference type="Proteomes" id="UP001143307"/>
    </source>
</evidence>
<evidence type="ECO:0000256" key="1">
    <source>
        <dbReference type="SAM" id="SignalP"/>
    </source>
</evidence>
<dbReference type="InterPro" id="IPR010706">
    <property type="entry name" value="Fatty_acid_cis-trans_isomerase"/>
</dbReference>
<name>A0ABT3STG3_9GAMM</name>
<dbReference type="Proteomes" id="UP001143307">
    <property type="component" value="Unassembled WGS sequence"/>
</dbReference>
<sequence>MNAKVFFRTGLFLFAVLLITTLVNVTFDDTDPCANPNADITAAILADADGDQDALANRAILMRGKCPQEELIEVEEEEEEEQVQPPSMQPVLASAQVITEVTTPPVTVSTNTAKEIIDHRCIVCHGCYDAPCQLKLEAHAGLARGASKDVVYDGGRLRAGNLTRLFDDALSEQRWRDKGFYSVLDKEQPERGVMYQLLQLKQDHPLPAQGSVPETFDFSLYRDQQCPKQEEFDAYAKKNPLWGMPYGLPGLNKDQHATLSHWLKQGAPQPDASGLSSNSQTLLQRWETLLNGNSLREQLVGRYLYEHLFLASLYFEQDNPRSWFRIVRSHTGPGKPLALIATRRPFDDPEVDRVYYRIQRMPDTKLAKTHMPYRMDQQRMDWVRDLFVKPDYEVKQLPSYAPAVASNPFKSFQALPVDSRYRFLLEESRFTIMNFIKGPVCRGQIALNVIDDHFWVMFANPNHQDVDLDAQFLAQETDNLRLPTPATGTIMDIVRWRSYARSNARYQQARSKLIGELLAEGQNLTLDSLWDGDGNNRNASLTIFRHFDTASVVTGMVGNVPKTAWVIDYPLLERIHYLLVAGFDVYGAAAHQLESRLYMDFLRMEGEFNFLMFMPEQQRMEIHDHWYRDARKGYRTNFIKLNTMAAETTDINYSTDDPKSELLEKMRQRIYGATADRFDYHRGAASPSVVAALESLENSIGRHNGLLPNVSFINVIGDSSDEFYTVLRNTAHLNIAGPFQEEKRRAPDEDNLTIVRGFIGAYPNYFFQVNEGDIARFAADIEAMKGAEDYLRLSERYGVRRNAPWFWRITDKVHARSQWLTPIEYGIFDLSRYQAY</sequence>
<feature type="chain" id="PRO_5045603449" evidence="1">
    <location>
        <begin position="26"/>
        <end position="836"/>
    </location>
</feature>
<dbReference type="Pfam" id="PF06934">
    <property type="entry name" value="CTI"/>
    <property type="match status" value="1"/>
</dbReference>
<feature type="signal peptide" evidence="1">
    <location>
        <begin position="1"/>
        <end position="25"/>
    </location>
</feature>